<evidence type="ECO:0000313" key="4">
    <source>
        <dbReference type="EMBL" id="MXY93147.1"/>
    </source>
</evidence>
<feature type="active site" description="Proton donor" evidence="1">
    <location>
        <position position="449"/>
    </location>
</feature>
<dbReference type="InterPro" id="IPR014782">
    <property type="entry name" value="Peptidase_M1_dom"/>
</dbReference>
<comment type="caution">
    <text evidence="4">The sequence shown here is derived from an EMBL/GenBank/DDBJ whole genome shotgun (WGS) entry which is preliminary data.</text>
</comment>
<dbReference type="Pfam" id="PF01433">
    <property type="entry name" value="Peptidase_M1"/>
    <property type="match status" value="1"/>
</dbReference>
<dbReference type="InterPro" id="IPR034015">
    <property type="entry name" value="M1_LTA4H"/>
</dbReference>
<feature type="active site" description="Proton acceptor" evidence="1">
    <location>
        <position position="365"/>
    </location>
</feature>
<dbReference type="GO" id="GO:0008237">
    <property type="term" value="F:metallopeptidase activity"/>
    <property type="evidence" value="ECO:0007669"/>
    <property type="project" value="InterPro"/>
</dbReference>
<keyword evidence="2" id="KW-0862">Zinc</keyword>
<dbReference type="SUPFAM" id="SSF55486">
    <property type="entry name" value="Metalloproteases ('zincins'), catalytic domain"/>
    <property type="match status" value="1"/>
</dbReference>
<name>A0A6B0YRF5_9CHLR</name>
<keyword evidence="2" id="KW-0479">Metal-binding</keyword>
<dbReference type="Gene3D" id="1.10.390.10">
    <property type="entry name" value="Neutral Protease Domain 2"/>
    <property type="match status" value="1"/>
</dbReference>
<gene>
    <name evidence="4" type="ORF">F4Y42_06810</name>
</gene>
<dbReference type="GO" id="GO:0008270">
    <property type="term" value="F:zinc ion binding"/>
    <property type="evidence" value="ECO:0007669"/>
    <property type="project" value="InterPro"/>
</dbReference>
<organism evidence="4">
    <name type="scientific">Caldilineaceae bacterium SB0664_bin_27</name>
    <dbReference type="NCBI Taxonomy" id="2605260"/>
    <lineage>
        <taxon>Bacteria</taxon>
        <taxon>Bacillati</taxon>
        <taxon>Chloroflexota</taxon>
        <taxon>Caldilineae</taxon>
        <taxon>Caldilineales</taxon>
        <taxon>Caldilineaceae</taxon>
    </lineage>
</organism>
<accession>A0A6B0YRF5</accession>
<dbReference type="PANTHER" id="PTHR45726:SF3">
    <property type="entry name" value="LEUKOTRIENE A-4 HYDROLASE"/>
    <property type="match status" value="1"/>
</dbReference>
<proteinExistence type="predicted"/>
<reference evidence="4" key="1">
    <citation type="submission" date="2019-09" db="EMBL/GenBank/DDBJ databases">
        <title>Characterisation of the sponge microbiome using genome-centric metagenomics.</title>
        <authorList>
            <person name="Engelberts J.P."/>
            <person name="Robbins S.J."/>
            <person name="De Goeij J.M."/>
            <person name="Aranda M."/>
            <person name="Bell S.C."/>
            <person name="Webster N.S."/>
        </authorList>
    </citation>
    <scope>NUCLEOTIDE SEQUENCE</scope>
    <source>
        <strain evidence="4">SB0664_bin_27</strain>
    </source>
</reference>
<dbReference type="EMBL" id="VXRG01000061">
    <property type="protein sequence ID" value="MXY93147.1"/>
    <property type="molecule type" value="Genomic_DNA"/>
</dbReference>
<comment type="cofactor">
    <cofactor evidence="2">
        <name>Zn(2+)</name>
        <dbReference type="ChEBI" id="CHEBI:29105"/>
    </cofactor>
    <text evidence="2">Binds 1 zinc ion per subunit.</text>
</comment>
<dbReference type="AlphaFoldDB" id="A0A6B0YRF5"/>
<evidence type="ECO:0000259" key="3">
    <source>
        <dbReference type="Pfam" id="PF01433"/>
    </source>
</evidence>
<sequence>MSLPQSLLLTSPKVEESVKRRGTRTAHPAYGALGISLLLLLILLAACSGLRPSTVEEEDPLAALGTMPHYEIEFSLSDDLIFLQGSARVRVPNTSADPWTHLVFRLYPALPHYNGEFSIQNVTVEGSTAPFTYLEQNSAIRVELPRALLRGQTTNVYLSWQLRIPHWGADTTGAYRLFGLSQEFLSLPLFYPSLAVYMPGPTAASGRWWLERGTSRGDAAFNYISSFVVTGTLPIDQIPVASGQLITSTVIDDQHIQHRWETELSREFFVHMSNRFQSDSLDAYGTRVTSYWLPGHEEAGRAVLQHTAAALRVYSDWFGPYPYPELRVASAPISFRGMEYPQVFLLGVQLYDRYRDQLEIRAVHEVAHQWWYQLVHNDPVNQPWVDEGLAEYSSRIYYEAVHGQDAADILEYRRWQVVVDALISREEDAALAQPVTAFANGSIYEGIVYGKGALFFSAIRRTLGERAFKQFLQNYLTDYQYKIVTPEDMLAALRGVDPEFADMLFTEWIGPLASRPPQDTARQTE</sequence>
<dbReference type="CDD" id="cd09604">
    <property type="entry name" value="M1_APN_like"/>
    <property type="match status" value="1"/>
</dbReference>
<feature type="binding site" evidence="2">
    <location>
        <position position="368"/>
    </location>
    <ligand>
        <name>Zn(2+)</name>
        <dbReference type="ChEBI" id="CHEBI:29105"/>
        <note>catalytic</note>
    </ligand>
</feature>
<protein>
    <submittedName>
        <fullName evidence="4">M1 family metallopeptidase</fullName>
    </submittedName>
</protein>
<feature type="binding site" evidence="2">
    <location>
        <position position="364"/>
    </location>
    <ligand>
        <name>Zn(2+)</name>
        <dbReference type="ChEBI" id="CHEBI:29105"/>
        <note>catalytic</note>
    </ligand>
</feature>
<feature type="binding site" evidence="2">
    <location>
        <position position="387"/>
    </location>
    <ligand>
        <name>Zn(2+)</name>
        <dbReference type="ChEBI" id="CHEBI:29105"/>
        <note>catalytic</note>
    </ligand>
</feature>
<dbReference type="PANTHER" id="PTHR45726">
    <property type="entry name" value="LEUKOTRIENE A-4 HYDROLASE"/>
    <property type="match status" value="1"/>
</dbReference>
<dbReference type="InterPro" id="IPR027268">
    <property type="entry name" value="Peptidase_M4/M1_CTD_sf"/>
</dbReference>
<evidence type="ECO:0000256" key="1">
    <source>
        <dbReference type="PIRSR" id="PIRSR634015-1"/>
    </source>
</evidence>
<feature type="domain" description="Peptidase M1 membrane alanine aminopeptidase" evidence="3">
    <location>
        <begin position="304"/>
        <end position="496"/>
    </location>
</feature>
<evidence type="ECO:0000256" key="2">
    <source>
        <dbReference type="PIRSR" id="PIRSR634015-3"/>
    </source>
</evidence>